<dbReference type="PANTHER" id="PTHR33221:SF15">
    <property type="entry name" value="HTH-TYPE TRANSCRIPTIONAL REGULATOR YWGB-RELATED"/>
    <property type="match status" value="1"/>
</dbReference>
<dbReference type="EMBL" id="BAAAFH010000011">
    <property type="protein sequence ID" value="GAA0875932.1"/>
    <property type="molecule type" value="Genomic_DNA"/>
</dbReference>
<accession>A0ABN1MRR7</accession>
<dbReference type="Pfam" id="PF02082">
    <property type="entry name" value="Rrf2"/>
    <property type="match status" value="1"/>
</dbReference>
<dbReference type="PANTHER" id="PTHR33221">
    <property type="entry name" value="WINGED HELIX-TURN-HELIX TRANSCRIPTIONAL REGULATOR, RRF2 FAMILY"/>
    <property type="match status" value="1"/>
</dbReference>
<dbReference type="InterPro" id="IPR000944">
    <property type="entry name" value="Tscrpt_reg_Rrf2"/>
</dbReference>
<dbReference type="InterPro" id="IPR030489">
    <property type="entry name" value="TR_Rrf2-type_CS"/>
</dbReference>
<gene>
    <name evidence="1" type="ORF">GCM10009118_23410</name>
</gene>
<dbReference type="RefSeq" id="WP_343787912.1">
    <property type="nucleotide sequence ID" value="NZ_BAAAFH010000011.1"/>
</dbReference>
<dbReference type="SUPFAM" id="SSF46785">
    <property type="entry name" value="Winged helix' DNA-binding domain"/>
    <property type="match status" value="1"/>
</dbReference>
<dbReference type="InterPro" id="IPR036390">
    <property type="entry name" value="WH_DNA-bd_sf"/>
</dbReference>
<keyword evidence="2" id="KW-1185">Reference proteome</keyword>
<dbReference type="Gene3D" id="1.10.10.10">
    <property type="entry name" value="Winged helix-like DNA-binding domain superfamily/Winged helix DNA-binding domain"/>
    <property type="match status" value="1"/>
</dbReference>
<reference evidence="1 2" key="1">
    <citation type="journal article" date="2019" name="Int. J. Syst. Evol. Microbiol.">
        <title>The Global Catalogue of Microorganisms (GCM) 10K type strain sequencing project: providing services to taxonomists for standard genome sequencing and annotation.</title>
        <authorList>
            <consortium name="The Broad Institute Genomics Platform"/>
            <consortium name="The Broad Institute Genome Sequencing Center for Infectious Disease"/>
            <person name="Wu L."/>
            <person name="Ma J."/>
        </authorList>
    </citation>
    <scope>NUCLEOTIDE SEQUENCE [LARGE SCALE GENOMIC DNA]</scope>
    <source>
        <strain evidence="1 2">JCM 16083</strain>
    </source>
</reference>
<dbReference type="PROSITE" id="PS51197">
    <property type="entry name" value="HTH_RRF2_2"/>
    <property type="match status" value="1"/>
</dbReference>
<dbReference type="PROSITE" id="PS01332">
    <property type="entry name" value="HTH_RRF2_1"/>
    <property type="match status" value="1"/>
</dbReference>
<dbReference type="InterPro" id="IPR036388">
    <property type="entry name" value="WH-like_DNA-bd_sf"/>
</dbReference>
<name>A0ABN1MRR7_9FLAO</name>
<dbReference type="Proteomes" id="UP001501126">
    <property type="component" value="Unassembled WGS sequence"/>
</dbReference>
<dbReference type="NCBIfam" id="TIGR00738">
    <property type="entry name" value="rrf2_super"/>
    <property type="match status" value="1"/>
</dbReference>
<protein>
    <submittedName>
        <fullName evidence="1">Rrf2 family transcriptional regulator</fullName>
    </submittedName>
</protein>
<proteinExistence type="predicted"/>
<evidence type="ECO:0000313" key="1">
    <source>
        <dbReference type="EMBL" id="GAA0875932.1"/>
    </source>
</evidence>
<evidence type="ECO:0000313" key="2">
    <source>
        <dbReference type="Proteomes" id="UP001501126"/>
    </source>
</evidence>
<comment type="caution">
    <text evidence="1">The sequence shown here is derived from an EMBL/GenBank/DDBJ whole genome shotgun (WGS) entry which is preliminary data.</text>
</comment>
<sequence>MFSKACEYGIKATLHVAQQSSEGSRVGLKDIATAIDSPEAFTAKIMQQLSRNGIVDSIKGPNGGFEIPKEKLKTIQLIQIVSAIDGDQLFYGCGLGLKQCNEQKPCPVHHKFKAIRDNLKTMLETTSIEELALGLSDGLTFLKR</sequence>
<organism evidence="1 2">
    <name type="scientific">Wandonia haliotis</name>
    <dbReference type="NCBI Taxonomy" id="574963"/>
    <lineage>
        <taxon>Bacteria</taxon>
        <taxon>Pseudomonadati</taxon>
        <taxon>Bacteroidota</taxon>
        <taxon>Flavobacteriia</taxon>
        <taxon>Flavobacteriales</taxon>
        <taxon>Crocinitomicaceae</taxon>
        <taxon>Wandonia</taxon>
    </lineage>
</organism>